<keyword evidence="3 8" id="KW-0813">Transport</keyword>
<dbReference type="EMBL" id="CP013244">
    <property type="protein sequence ID" value="ANP47113.1"/>
    <property type="molecule type" value="Genomic_DNA"/>
</dbReference>
<feature type="transmembrane region" description="Helical" evidence="8">
    <location>
        <begin position="378"/>
        <end position="396"/>
    </location>
</feature>
<protein>
    <recommendedName>
        <fullName evidence="8">Bcr/CflA family efflux transporter</fullName>
    </recommendedName>
</protein>
<reference evidence="10 11" key="1">
    <citation type="submission" date="2015-11" db="EMBL/GenBank/DDBJ databases">
        <title>Whole-Genome Sequence of Candidatus Oderbacter manganicum from the National Park Lower Oder Valley, Germany.</title>
        <authorList>
            <person name="Braun B."/>
            <person name="Liere K."/>
            <person name="Szewzyk U."/>
        </authorList>
    </citation>
    <scope>NUCLEOTIDE SEQUENCE [LARGE SCALE GENOMIC DNA]</scope>
    <source>
        <strain evidence="10 11">OTSz_A_272</strain>
    </source>
</reference>
<name>A0A1B1AKN1_9PROT</name>
<dbReference type="InterPro" id="IPR011701">
    <property type="entry name" value="MFS"/>
</dbReference>
<dbReference type="GO" id="GO:1990961">
    <property type="term" value="P:xenobiotic detoxification by transmembrane export across the plasma membrane"/>
    <property type="evidence" value="ECO:0007669"/>
    <property type="project" value="InterPro"/>
</dbReference>
<comment type="subcellular location">
    <subcellularLocation>
        <location evidence="8">Cell inner membrane</location>
        <topology evidence="8">Multi-pass membrane protein</topology>
    </subcellularLocation>
    <subcellularLocation>
        <location evidence="1">Cell membrane</location>
        <topology evidence="1">Multi-pass membrane protein</topology>
    </subcellularLocation>
</comment>
<dbReference type="PANTHER" id="PTHR23502">
    <property type="entry name" value="MAJOR FACILITATOR SUPERFAMILY"/>
    <property type="match status" value="1"/>
</dbReference>
<keyword evidence="6 8" id="KW-1133">Transmembrane helix</keyword>
<dbReference type="NCBIfam" id="TIGR00710">
    <property type="entry name" value="efflux_Bcr_CflA"/>
    <property type="match status" value="1"/>
</dbReference>
<evidence type="ECO:0000256" key="4">
    <source>
        <dbReference type="ARBA" id="ARBA00022475"/>
    </source>
</evidence>
<keyword evidence="7 8" id="KW-0472">Membrane</keyword>
<feature type="transmembrane region" description="Helical" evidence="8">
    <location>
        <begin position="172"/>
        <end position="192"/>
    </location>
</feature>
<evidence type="ECO:0000256" key="2">
    <source>
        <dbReference type="ARBA" id="ARBA00006236"/>
    </source>
</evidence>
<evidence type="ECO:0000313" key="11">
    <source>
        <dbReference type="Proteomes" id="UP000092498"/>
    </source>
</evidence>
<comment type="similarity">
    <text evidence="2 8">Belongs to the major facilitator superfamily. Bcr/CmlA family.</text>
</comment>
<evidence type="ECO:0000256" key="1">
    <source>
        <dbReference type="ARBA" id="ARBA00004651"/>
    </source>
</evidence>
<dbReference type="GO" id="GO:0005886">
    <property type="term" value="C:plasma membrane"/>
    <property type="evidence" value="ECO:0007669"/>
    <property type="project" value="UniProtKB-SubCell"/>
</dbReference>
<feature type="transmembrane region" description="Helical" evidence="8">
    <location>
        <begin position="109"/>
        <end position="130"/>
    </location>
</feature>
<accession>A0A1B1AKN1</accession>
<dbReference type="InterPro" id="IPR020846">
    <property type="entry name" value="MFS_dom"/>
</dbReference>
<dbReference type="STRING" id="1759059.ATE48_14900"/>
<dbReference type="GO" id="GO:0042910">
    <property type="term" value="F:xenobiotic transmembrane transporter activity"/>
    <property type="evidence" value="ECO:0007669"/>
    <property type="project" value="InterPro"/>
</dbReference>
<evidence type="ECO:0000256" key="5">
    <source>
        <dbReference type="ARBA" id="ARBA00022692"/>
    </source>
</evidence>
<feature type="transmembrane region" description="Helical" evidence="8">
    <location>
        <begin position="142"/>
        <end position="166"/>
    </location>
</feature>
<keyword evidence="5 8" id="KW-0812">Transmembrane</keyword>
<dbReference type="InterPro" id="IPR004812">
    <property type="entry name" value="Efflux_drug-R_Bcr/CmlA"/>
</dbReference>
<dbReference type="InterPro" id="IPR036259">
    <property type="entry name" value="MFS_trans_sf"/>
</dbReference>
<dbReference type="InParanoid" id="A0A1B1AKN1"/>
<dbReference type="OrthoDB" id="9800416at2"/>
<dbReference type="Pfam" id="PF07690">
    <property type="entry name" value="MFS_1"/>
    <property type="match status" value="1"/>
</dbReference>
<dbReference type="SUPFAM" id="SSF103473">
    <property type="entry name" value="MFS general substrate transporter"/>
    <property type="match status" value="1"/>
</dbReference>
<dbReference type="CDD" id="cd17320">
    <property type="entry name" value="MFS_MdfA_MDR_like"/>
    <property type="match status" value="1"/>
</dbReference>
<evidence type="ECO:0000256" key="8">
    <source>
        <dbReference type="RuleBase" id="RU365088"/>
    </source>
</evidence>
<keyword evidence="8" id="KW-0997">Cell inner membrane</keyword>
<feature type="domain" description="Major facilitator superfamily (MFS) profile" evidence="9">
    <location>
        <begin position="17"/>
        <end position="401"/>
    </location>
</feature>
<dbReference type="PROSITE" id="PS50850">
    <property type="entry name" value="MFS"/>
    <property type="match status" value="1"/>
</dbReference>
<dbReference type="FunCoup" id="A0A1B1AKN1">
    <property type="interactions" value="320"/>
</dbReference>
<feature type="transmembrane region" description="Helical" evidence="8">
    <location>
        <begin position="84"/>
        <end position="103"/>
    </location>
</feature>
<feature type="transmembrane region" description="Helical" evidence="8">
    <location>
        <begin position="349"/>
        <end position="372"/>
    </location>
</feature>
<proteinExistence type="inferred from homology"/>
<dbReference type="PANTHER" id="PTHR23502:SF132">
    <property type="entry name" value="POLYAMINE TRANSPORTER 2-RELATED"/>
    <property type="match status" value="1"/>
</dbReference>
<evidence type="ECO:0000256" key="3">
    <source>
        <dbReference type="ARBA" id="ARBA00022448"/>
    </source>
</evidence>
<feature type="transmembrane region" description="Helical" evidence="8">
    <location>
        <begin position="313"/>
        <end position="337"/>
    </location>
</feature>
<dbReference type="RefSeq" id="WP_066772831.1">
    <property type="nucleotide sequence ID" value="NZ_CP013244.1"/>
</dbReference>
<feature type="transmembrane region" description="Helical" evidence="8">
    <location>
        <begin position="253"/>
        <end position="275"/>
    </location>
</feature>
<feature type="transmembrane region" description="Helical" evidence="8">
    <location>
        <begin position="287"/>
        <end position="307"/>
    </location>
</feature>
<feature type="transmembrane region" description="Helical" evidence="8">
    <location>
        <begin position="55"/>
        <end position="72"/>
    </location>
</feature>
<evidence type="ECO:0000256" key="6">
    <source>
        <dbReference type="ARBA" id="ARBA00022989"/>
    </source>
</evidence>
<dbReference type="Gene3D" id="1.20.1720.10">
    <property type="entry name" value="Multidrug resistance protein D"/>
    <property type="match status" value="1"/>
</dbReference>
<evidence type="ECO:0000256" key="7">
    <source>
        <dbReference type="ARBA" id="ARBA00023136"/>
    </source>
</evidence>
<evidence type="ECO:0000313" key="10">
    <source>
        <dbReference type="EMBL" id="ANP47113.1"/>
    </source>
</evidence>
<dbReference type="Proteomes" id="UP000092498">
    <property type="component" value="Chromosome"/>
</dbReference>
<feature type="transmembrane region" description="Helical" evidence="8">
    <location>
        <begin position="223"/>
        <end position="241"/>
    </location>
</feature>
<keyword evidence="11" id="KW-1185">Reference proteome</keyword>
<dbReference type="AlphaFoldDB" id="A0A1B1AKN1"/>
<evidence type="ECO:0000259" key="9">
    <source>
        <dbReference type="PROSITE" id="PS50850"/>
    </source>
</evidence>
<gene>
    <name evidence="10" type="ORF">ATE48_14900</name>
</gene>
<sequence length="414" mass="43462">MPEGASAAARTLSTPELVAMVASLSALNALAIDIMLPALPQIGESFQLANDNDRQLVVVAYVALFGIAQLVYGPLADAFGRRSVLIYALGIYIAGSILCVVAPSFELFLAARAMQGVGAAATRVIATAVVRDLTEGRRMAQVMSMAMTVFMIVPIIAPGLGQLILFVAPWRWIFAALLIYALLVLTWTFLRLPETLKEENRRQFNIPAITSAYLSVLSQRQTVGYMIASTFVTACLFGYITSSEQLFVDVYGLGPAFPIAFGSIAIAISCGTFMNSRLVIRHGMRRISHTMAIGFTLSALVLAALAQLGLASFWVFTGMAALTFAMFGLIASNFNALAMEPVGRVAGSASAIFGAVTATGGAALGALIARAFDGTATPFAIGLAAAGAATLLAVLWTERGKLFGVGPTPTASKI</sequence>
<keyword evidence="4" id="KW-1003">Cell membrane</keyword>
<comment type="caution">
    <text evidence="8">Lacks conserved residue(s) required for the propagation of feature annotation.</text>
</comment>
<organism evidence="10 11">
    <name type="scientific">Candidatus Viadribacter manganicus</name>
    <dbReference type="NCBI Taxonomy" id="1759059"/>
    <lineage>
        <taxon>Bacteria</taxon>
        <taxon>Pseudomonadati</taxon>
        <taxon>Pseudomonadota</taxon>
        <taxon>Alphaproteobacteria</taxon>
        <taxon>Hyphomonadales</taxon>
        <taxon>Hyphomonadaceae</taxon>
        <taxon>Candidatus Viadribacter</taxon>
    </lineage>
</organism>
<dbReference type="KEGG" id="cbot:ATE48_14900"/>